<reference evidence="1" key="2">
    <citation type="submission" date="2020-09" db="EMBL/GenBank/DDBJ databases">
        <authorList>
            <person name="Sun Q."/>
            <person name="Zhou Y."/>
        </authorList>
    </citation>
    <scope>NUCLEOTIDE SEQUENCE</scope>
    <source>
        <strain evidence="1">CGMCC 1.15254</strain>
    </source>
</reference>
<proteinExistence type="predicted"/>
<dbReference type="AlphaFoldDB" id="A0A917BPW6"/>
<accession>A0A917BPW6</accession>
<protein>
    <recommendedName>
        <fullName evidence="3">DUF1318 domain-containing protein</fullName>
    </recommendedName>
</protein>
<dbReference type="Pfam" id="PF07027">
    <property type="entry name" value="DUF1318"/>
    <property type="match status" value="1"/>
</dbReference>
<name>A0A917BPW6_9PROT</name>
<dbReference type="EMBL" id="BMHV01000002">
    <property type="protein sequence ID" value="GGF53269.1"/>
    <property type="molecule type" value="Genomic_DNA"/>
</dbReference>
<reference evidence="1" key="1">
    <citation type="journal article" date="2014" name="Int. J. Syst. Evol. Microbiol.">
        <title>Complete genome sequence of Corynebacterium casei LMG S-19264T (=DSM 44701T), isolated from a smear-ripened cheese.</title>
        <authorList>
            <consortium name="US DOE Joint Genome Institute (JGI-PGF)"/>
            <person name="Walter F."/>
            <person name="Albersmeier A."/>
            <person name="Kalinowski J."/>
            <person name="Ruckert C."/>
        </authorList>
    </citation>
    <scope>NUCLEOTIDE SEQUENCE</scope>
    <source>
        <strain evidence="1">CGMCC 1.15254</strain>
    </source>
</reference>
<evidence type="ECO:0000313" key="1">
    <source>
        <dbReference type="EMBL" id="GGF53269.1"/>
    </source>
</evidence>
<dbReference type="Proteomes" id="UP000632498">
    <property type="component" value="Unassembled WGS sequence"/>
</dbReference>
<gene>
    <name evidence="1" type="ORF">GCM10011332_03270</name>
</gene>
<organism evidence="1 2">
    <name type="scientific">Terasakiella brassicae</name>
    <dbReference type="NCBI Taxonomy" id="1634917"/>
    <lineage>
        <taxon>Bacteria</taxon>
        <taxon>Pseudomonadati</taxon>
        <taxon>Pseudomonadota</taxon>
        <taxon>Alphaproteobacteria</taxon>
        <taxon>Rhodospirillales</taxon>
        <taxon>Terasakiellaceae</taxon>
        <taxon>Terasakiella</taxon>
    </lineage>
</organism>
<dbReference type="RefSeq" id="WP_188660550.1">
    <property type="nucleotide sequence ID" value="NZ_BMHV01000002.1"/>
</dbReference>
<dbReference type="InterPro" id="IPR008309">
    <property type="entry name" value="YdbL"/>
</dbReference>
<keyword evidence="2" id="KW-1185">Reference proteome</keyword>
<sequence length="117" mass="12737">MSAIVKANRFWKLSVLVILLGGFLLVGMGQAQAQSLDELRASGQMGEAFDGYARARAQSVKAIVDDINAKRRAIYQDRAKQQGISAAQVGQVYAAKIIEKAPAGTWLLSQDGTWRQK</sequence>
<comment type="caution">
    <text evidence="1">The sequence shown here is derived from an EMBL/GenBank/DDBJ whole genome shotgun (WGS) entry which is preliminary data.</text>
</comment>
<evidence type="ECO:0008006" key="3">
    <source>
        <dbReference type="Google" id="ProtNLM"/>
    </source>
</evidence>
<evidence type="ECO:0000313" key="2">
    <source>
        <dbReference type="Proteomes" id="UP000632498"/>
    </source>
</evidence>